<evidence type="ECO:0000259" key="1">
    <source>
        <dbReference type="Pfam" id="PF00248"/>
    </source>
</evidence>
<dbReference type="EMBL" id="JALJOU010000046">
    <property type="protein sequence ID" value="KAK9831423.1"/>
    <property type="molecule type" value="Genomic_DNA"/>
</dbReference>
<comment type="caution">
    <text evidence="2">The sequence shown here is derived from an EMBL/GenBank/DDBJ whole genome shotgun (WGS) entry which is preliminary data.</text>
</comment>
<dbReference type="SUPFAM" id="SSF51430">
    <property type="entry name" value="NAD(P)-linked oxidoreductase"/>
    <property type="match status" value="1"/>
</dbReference>
<evidence type="ECO:0000313" key="2">
    <source>
        <dbReference type="EMBL" id="KAK9831423.1"/>
    </source>
</evidence>
<dbReference type="CDD" id="cd19094">
    <property type="entry name" value="AKR_Tas-like"/>
    <property type="match status" value="1"/>
</dbReference>
<dbReference type="PANTHER" id="PTHR43147">
    <property type="entry name" value="PROTEIN TAS"/>
    <property type="match status" value="1"/>
</dbReference>
<dbReference type="Pfam" id="PF00248">
    <property type="entry name" value="Aldo_ket_red"/>
    <property type="match status" value="1"/>
</dbReference>
<dbReference type="Gene3D" id="3.20.20.100">
    <property type="entry name" value="NADP-dependent oxidoreductase domain"/>
    <property type="match status" value="1"/>
</dbReference>
<keyword evidence="3" id="KW-1185">Reference proteome</keyword>
<dbReference type="PANTHER" id="PTHR43147:SF2">
    <property type="entry name" value="NADP-DEPENDENT OXIDOREDUCTASE DOMAIN-CONTAINING PROTEIN"/>
    <property type="match status" value="1"/>
</dbReference>
<protein>
    <recommendedName>
        <fullName evidence="1">NADP-dependent oxidoreductase domain-containing protein</fullName>
    </recommendedName>
</protein>
<name>A0AAW1RC83_9CHLO</name>
<proteinExistence type="predicted"/>
<accession>A0AAW1RC83</accession>
<sequence>MLFGEGTSREEADGLLSAAADCGINFFDSAEMYPVPQRAATQGASERILGAWLCQRRRDDHFVATKVTGPSGQMQWIRGGPPALDRAAITSAVDGSLARLQTDYIDLYQLHWPDRYVPMFGEVDYDPRRAYSAVGLDEQLEALGAVVAAGKVRRVGLSNETPWGLMTTCHLARARPELPKVATIQNAYSLLCRTFDAGLAECCHEEGVRLLAYSPLAMGLLTGKYLAADGGPPGARLNRYRGRYAEAESRYGPRPNVLEATRAYVALAAAAGIAPAELALRFVLSRPLVAGVVAGATSKGQLRELAGAAARGPLPNELLQRVDQIHARYPNPAL</sequence>
<feature type="domain" description="NADP-dependent oxidoreductase" evidence="1">
    <location>
        <begin position="5"/>
        <end position="325"/>
    </location>
</feature>
<dbReference type="AlphaFoldDB" id="A0AAW1RC83"/>
<dbReference type="InterPro" id="IPR023210">
    <property type="entry name" value="NADP_OxRdtase_dom"/>
</dbReference>
<gene>
    <name evidence="2" type="ORF">WJX81_003608</name>
</gene>
<dbReference type="Proteomes" id="UP001445335">
    <property type="component" value="Unassembled WGS sequence"/>
</dbReference>
<organism evidence="2 3">
    <name type="scientific">Elliptochloris bilobata</name>
    <dbReference type="NCBI Taxonomy" id="381761"/>
    <lineage>
        <taxon>Eukaryota</taxon>
        <taxon>Viridiplantae</taxon>
        <taxon>Chlorophyta</taxon>
        <taxon>core chlorophytes</taxon>
        <taxon>Trebouxiophyceae</taxon>
        <taxon>Trebouxiophyceae incertae sedis</taxon>
        <taxon>Elliptochloris clade</taxon>
        <taxon>Elliptochloris</taxon>
    </lineage>
</organism>
<evidence type="ECO:0000313" key="3">
    <source>
        <dbReference type="Proteomes" id="UP001445335"/>
    </source>
</evidence>
<dbReference type="InterPro" id="IPR036812">
    <property type="entry name" value="NAD(P)_OxRdtase_dom_sf"/>
</dbReference>
<reference evidence="2 3" key="1">
    <citation type="journal article" date="2024" name="Nat. Commun.">
        <title>Phylogenomics reveals the evolutionary origins of lichenization in chlorophyte algae.</title>
        <authorList>
            <person name="Puginier C."/>
            <person name="Libourel C."/>
            <person name="Otte J."/>
            <person name="Skaloud P."/>
            <person name="Haon M."/>
            <person name="Grisel S."/>
            <person name="Petersen M."/>
            <person name="Berrin J.G."/>
            <person name="Delaux P.M."/>
            <person name="Dal Grande F."/>
            <person name="Keller J."/>
        </authorList>
    </citation>
    <scope>NUCLEOTIDE SEQUENCE [LARGE SCALE GENOMIC DNA]</scope>
    <source>
        <strain evidence="2 3">SAG 245.80</strain>
    </source>
</reference>